<dbReference type="Pfam" id="PF12320">
    <property type="entry name" value="SbcD_C"/>
    <property type="match status" value="1"/>
</dbReference>
<dbReference type="NCBIfam" id="TIGR00619">
    <property type="entry name" value="sbcd"/>
    <property type="match status" value="1"/>
</dbReference>
<dbReference type="CDD" id="cd00840">
    <property type="entry name" value="MPP_Mre11_N"/>
    <property type="match status" value="1"/>
</dbReference>
<evidence type="ECO:0000313" key="11">
    <source>
        <dbReference type="Proteomes" id="UP001500755"/>
    </source>
</evidence>
<dbReference type="EMBL" id="BAAANO010000018">
    <property type="protein sequence ID" value="GAA2009157.1"/>
    <property type="molecule type" value="Genomic_DNA"/>
</dbReference>
<dbReference type="PANTHER" id="PTHR30337">
    <property type="entry name" value="COMPONENT OF ATP-DEPENDENT DSDNA EXONUCLEASE"/>
    <property type="match status" value="1"/>
</dbReference>
<dbReference type="SUPFAM" id="SSF56300">
    <property type="entry name" value="Metallo-dependent phosphatases"/>
    <property type="match status" value="1"/>
</dbReference>
<dbReference type="InterPro" id="IPR029052">
    <property type="entry name" value="Metallo-depent_PP-like"/>
</dbReference>
<sequence>MRILHTSDWHLGRTFHGVDLTDAHRAFLDHLVTLAVDEQVDAVLVAGDVYDRAVPGPEALELLDRTADRLTEAGIHLVATSGNHDSFMRLGHARKRLDATGVHVRTRLSDIAWPTVLTARSSSGSSPGTADDFSVAVYGIPYLEPGLVHDRWGVARTHEAVLTAAMDRIRAHHSSHHPGAALVVAAHAFVGGAQASESERDISVGSVGIAPLTVFSGADYVALGHLHRPQALAPTVRYSGSPLPYSFGEAAHPKSTVLVDITGDAVSGYDVAASAIPLPQFRPVRTLTGTLEDVLRTPVEPDALVEALLTDPVRVPAALGRLRAAFDGLIRYEWVQAGAHLPDSPGDRAAAHRRTESEVFRDFVREATGAVAGDALVTRFESALVTARSENR</sequence>
<keyword evidence="5 7" id="KW-0378">Hydrolase</keyword>
<organism evidence="10 11">
    <name type="scientific">Brevibacterium samyangense</name>
    <dbReference type="NCBI Taxonomy" id="366888"/>
    <lineage>
        <taxon>Bacteria</taxon>
        <taxon>Bacillati</taxon>
        <taxon>Actinomycetota</taxon>
        <taxon>Actinomycetes</taxon>
        <taxon>Micrococcales</taxon>
        <taxon>Brevibacteriaceae</taxon>
        <taxon>Brevibacterium</taxon>
    </lineage>
</organism>
<comment type="similarity">
    <text evidence="1 7">Belongs to the SbcD family.</text>
</comment>
<name>A0ABN2TH85_9MICO</name>
<evidence type="ECO:0000256" key="3">
    <source>
        <dbReference type="ARBA" id="ARBA00013365"/>
    </source>
</evidence>
<evidence type="ECO:0000256" key="2">
    <source>
        <dbReference type="ARBA" id="ARBA00011322"/>
    </source>
</evidence>
<evidence type="ECO:0000256" key="1">
    <source>
        <dbReference type="ARBA" id="ARBA00010555"/>
    </source>
</evidence>
<gene>
    <name evidence="7" type="primary">sbcD</name>
    <name evidence="10" type="ORF">GCM10009755_19670</name>
</gene>
<keyword evidence="7" id="KW-0233">DNA recombination</keyword>
<evidence type="ECO:0000256" key="4">
    <source>
        <dbReference type="ARBA" id="ARBA00022722"/>
    </source>
</evidence>
<evidence type="ECO:0000256" key="5">
    <source>
        <dbReference type="ARBA" id="ARBA00022801"/>
    </source>
</evidence>
<dbReference type="Proteomes" id="UP001500755">
    <property type="component" value="Unassembled WGS sequence"/>
</dbReference>
<reference evidence="10 11" key="1">
    <citation type="journal article" date="2019" name="Int. J. Syst. Evol. Microbiol.">
        <title>The Global Catalogue of Microorganisms (GCM) 10K type strain sequencing project: providing services to taxonomists for standard genome sequencing and annotation.</title>
        <authorList>
            <consortium name="The Broad Institute Genomics Platform"/>
            <consortium name="The Broad Institute Genome Sequencing Center for Infectious Disease"/>
            <person name="Wu L."/>
            <person name="Ma J."/>
        </authorList>
    </citation>
    <scope>NUCLEOTIDE SEQUENCE [LARGE SCALE GENOMIC DNA]</scope>
    <source>
        <strain evidence="10 11">JCM 14546</strain>
    </source>
</reference>
<keyword evidence="6 7" id="KW-0269">Exonuclease</keyword>
<dbReference type="InterPro" id="IPR050535">
    <property type="entry name" value="DNA_Repair-Maintenance_Comp"/>
</dbReference>
<evidence type="ECO:0000256" key="7">
    <source>
        <dbReference type="RuleBase" id="RU363069"/>
    </source>
</evidence>
<dbReference type="RefSeq" id="WP_344309228.1">
    <property type="nucleotide sequence ID" value="NZ_BAAANO010000018.1"/>
</dbReference>
<keyword evidence="4 7" id="KW-0540">Nuclease</keyword>
<dbReference type="Gene3D" id="3.60.21.10">
    <property type="match status" value="1"/>
</dbReference>
<comment type="caution">
    <text evidence="10">The sequence shown here is derived from an EMBL/GenBank/DDBJ whole genome shotgun (WGS) entry which is preliminary data.</text>
</comment>
<dbReference type="InterPro" id="IPR004593">
    <property type="entry name" value="SbcD"/>
</dbReference>
<dbReference type="GO" id="GO:0004527">
    <property type="term" value="F:exonuclease activity"/>
    <property type="evidence" value="ECO:0007669"/>
    <property type="project" value="UniProtKB-KW"/>
</dbReference>
<evidence type="ECO:0000256" key="6">
    <source>
        <dbReference type="ARBA" id="ARBA00022839"/>
    </source>
</evidence>
<protein>
    <recommendedName>
        <fullName evidence="3 7">Nuclease SbcCD subunit D</fullName>
    </recommendedName>
</protein>
<dbReference type="InterPro" id="IPR004843">
    <property type="entry name" value="Calcineurin-like_PHP"/>
</dbReference>
<feature type="domain" description="Nuclease SbcCD subunit D C-terminal" evidence="9">
    <location>
        <begin position="281"/>
        <end position="366"/>
    </location>
</feature>
<dbReference type="Pfam" id="PF00149">
    <property type="entry name" value="Metallophos"/>
    <property type="match status" value="1"/>
</dbReference>
<keyword evidence="7" id="KW-0255">Endonuclease</keyword>
<feature type="domain" description="Calcineurin-like phosphoesterase" evidence="8">
    <location>
        <begin position="1"/>
        <end position="229"/>
    </location>
</feature>
<keyword evidence="7" id="KW-0235">DNA replication</keyword>
<comment type="function">
    <text evidence="7">SbcCD cleaves DNA hairpin structures. These structures can inhibit DNA replication and are intermediates in certain DNA recombination reactions. The complex acts as a 3'-&gt;5' double strand exonuclease that can open hairpins. It also has a 5' single-strand endonuclease activity.</text>
</comment>
<keyword evidence="11" id="KW-1185">Reference proteome</keyword>
<dbReference type="InterPro" id="IPR041796">
    <property type="entry name" value="Mre11_N"/>
</dbReference>
<proteinExistence type="inferred from homology"/>
<evidence type="ECO:0000313" key="10">
    <source>
        <dbReference type="EMBL" id="GAA2009157.1"/>
    </source>
</evidence>
<comment type="subunit">
    <text evidence="2 7">Heterodimer of SbcC and SbcD.</text>
</comment>
<evidence type="ECO:0000259" key="8">
    <source>
        <dbReference type="Pfam" id="PF00149"/>
    </source>
</evidence>
<accession>A0ABN2TH85</accession>
<evidence type="ECO:0000259" key="9">
    <source>
        <dbReference type="Pfam" id="PF12320"/>
    </source>
</evidence>
<dbReference type="InterPro" id="IPR026843">
    <property type="entry name" value="SbcD_C"/>
</dbReference>
<dbReference type="PANTHER" id="PTHR30337:SF0">
    <property type="entry name" value="NUCLEASE SBCCD SUBUNIT D"/>
    <property type="match status" value="1"/>
</dbReference>